<gene>
    <name evidence="1" type="ORF">TCON_1605</name>
</gene>
<accession>A0ABQ7HYE5</accession>
<organism evidence="1 2">
    <name type="scientific">Astathelohania contejeani</name>
    <dbReference type="NCBI Taxonomy" id="164912"/>
    <lineage>
        <taxon>Eukaryota</taxon>
        <taxon>Fungi</taxon>
        <taxon>Fungi incertae sedis</taxon>
        <taxon>Microsporidia</taxon>
        <taxon>Astathelohaniidae</taxon>
        <taxon>Astathelohania</taxon>
    </lineage>
</organism>
<name>A0ABQ7HYE5_9MICR</name>
<evidence type="ECO:0000313" key="1">
    <source>
        <dbReference type="EMBL" id="KAF7683186.1"/>
    </source>
</evidence>
<proteinExistence type="predicted"/>
<sequence length="256" mass="29398">MEANSTVKTNNQDVRKPKIPYPLPDEYRLMIAKELGKYDNYESLLTIIEEVASNPETNIFEGFVERLTKEMGNDARPFCSRLFMFRRRPCKLGVYCRRKDHCIYAHDNLPREGIRRMKSTREVVINKIPADLYNDEAVGSYCARFGEVDELRKIKPGRYLITFAKSANAKDMVASQEPVLGHPDVTKFFNRAFKSDGDELIHLMNEQKVIIDELLKDSNVPEGALNRLSGIAKKMQRIIIKCGDELFSARKASQND</sequence>
<protein>
    <recommendedName>
        <fullName evidence="3">C3H1-type domain-containing protein</fullName>
    </recommendedName>
</protein>
<keyword evidence="2" id="KW-1185">Reference proteome</keyword>
<evidence type="ECO:0008006" key="3">
    <source>
        <dbReference type="Google" id="ProtNLM"/>
    </source>
</evidence>
<dbReference type="EMBL" id="SBIQ01000118">
    <property type="protein sequence ID" value="KAF7683186.1"/>
    <property type="molecule type" value="Genomic_DNA"/>
</dbReference>
<dbReference type="Proteomes" id="UP001516464">
    <property type="component" value="Unassembled WGS sequence"/>
</dbReference>
<reference evidence="1 2" key="1">
    <citation type="submission" date="2019-01" db="EMBL/GenBank/DDBJ databases">
        <title>Genomes sequencing and comparative genomics of infectious freshwater microsporidia, Cucumispora dikerogammari and Thelohania contejeani.</title>
        <authorList>
            <person name="Cormier A."/>
            <person name="Giraud I."/>
            <person name="Wattier R."/>
            <person name="Teixeira M."/>
            <person name="Grandjean F."/>
            <person name="Rigaud T."/>
            <person name="Cordaux R."/>
        </authorList>
    </citation>
    <scope>NUCLEOTIDE SEQUENCE [LARGE SCALE GENOMIC DNA]</scope>
    <source>
        <strain evidence="1">T1</strain>
        <tissue evidence="1">Spores</tissue>
    </source>
</reference>
<comment type="caution">
    <text evidence="1">The sequence shown here is derived from an EMBL/GenBank/DDBJ whole genome shotgun (WGS) entry which is preliminary data.</text>
</comment>
<evidence type="ECO:0000313" key="2">
    <source>
        <dbReference type="Proteomes" id="UP001516464"/>
    </source>
</evidence>